<comment type="caution">
    <text evidence="1">The sequence shown here is derived from an EMBL/GenBank/DDBJ whole genome shotgun (WGS) entry which is preliminary data.</text>
</comment>
<evidence type="ECO:0000313" key="1">
    <source>
        <dbReference type="EMBL" id="KAI5674583.1"/>
    </source>
</evidence>
<dbReference type="Proteomes" id="UP001060085">
    <property type="component" value="Linkage Group LG03"/>
</dbReference>
<proteinExistence type="predicted"/>
<accession>A0ACC0BPN0</accession>
<protein>
    <submittedName>
        <fullName evidence="1">Uncharacterized protein</fullName>
    </submittedName>
</protein>
<keyword evidence="2" id="KW-1185">Reference proteome</keyword>
<organism evidence="1 2">
    <name type="scientific">Catharanthus roseus</name>
    <name type="common">Madagascar periwinkle</name>
    <name type="synonym">Vinca rosea</name>
    <dbReference type="NCBI Taxonomy" id="4058"/>
    <lineage>
        <taxon>Eukaryota</taxon>
        <taxon>Viridiplantae</taxon>
        <taxon>Streptophyta</taxon>
        <taxon>Embryophyta</taxon>
        <taxon>Tracheophyta</taxon>
        <taxon>Spermatophyta</taxon>
        <taxon>Magnoliopsida</taxon>
        <taxon>eudicotyledons</taxon>
        <taxon>Gunneridae</taxon>
        <taxon>Pentapetalae</taxon>
        <taxon>asterids</taxon>
        <taxon>lamiids</taxon>
        <taxon>Gentianales</taxon>
        <taxon>Apocynaceae</taxon>
        <taxon>Rauvolfioideae</taxon>
        <taxon>Vinceae</taxon>
        <taxon>Catharanthinae</taxon>
        <taxon>Catharanthus</taxon>
    </lineage>
</organism>
<evidence type="ECO:0000313" key="2">
    <source>
        <dbReference type="Proteomes" id="UP001060085"/>
    </source>
</evidence>
<name>A0ACC0BPN0_CATRO</name>
<dbReference type="EMBL" id="CM044703">
    <property type="protein sequence ID" value="KAI5674583.1"/>
    <property type="molecule type" value="Genomic_DNA"/>
</dbReference>
<sequence length="417" mass="45373">MARIMVACSYLIPSKLGSSFTKPSLQVQWLPSNSIVFKRGLSMAKISMSLKAGIVGLPNVGKSTLFNAVVENGKAQAANFPFCTIEPNVGKVAVPDARLDVLSRLSKSQKSVPASIEFVDIAGLVKGASQGEGLGNKFLSHIREVDSILQVVRCFEDNDIVHVNGRVDPKSDIDVINLELVFSDLDQIEKRMEKLKKGKAKDSQSKVKEEAEKSALEKIQLALMDGKPARSVALTDLEKDSVKHLCLLTMKPVTYVANVAESDLADPESNSYVREVKKLASDLQSGVVTISAQVESELTELPPEERVEYLKSLGVNESGLGNLIRETYGLLGLRTYFTSGEKETKAWTILTGMTAPQAAGVIHSDFEKGFIRAETVGYDDFVAAGSLAAAREKGLLRLEGKDYVVQEGDVMLFRFNV</sequence>
<gene>
    <name evidence="1" type="ORF">M9H77_14947</name>
</gene>
<reference evidence="2" key="1">
    <citation type="journal article" date="2023" name="Nat. Plants">
        <title>Single-cell RNA sequencing provides a high-resolution roadmap for understanding the multicellular compartmentation of specialized metabolism.</title>
        <authorList>
            <person name="Sun S."/>
            <person name="Shen X."/>
            <person name="Li Y."/>
            <person name="Li Y."/>
            <person name="Wang S."/>
            <person name="Li R."/>
            <person name="Zhang H."/>
            <person name="Shen G."/>
            <person name="Guo B."/>
            <person name="Wei J."/>
            <person name="Xu J."/>
            <person name="St-Pierre B."/>
            <person name="Chen S."/>
            <person name="Sun C."/>
        </authorList>
    </citation>
    <scope>NUCLEOTIDE SEQUENCE [LARGE SCALE GENOMIC DNA]</scope>
</reference>